<evidence type="ECO:0000313" key="1">
    <source>
        <dbReference type="EMBL" id="KAF0688637.1"/>
    </source>
</evidence>
<dbReference type="EMBL" id="VJMH01006713">
    <property type="protein sequence ID" value="KAF0688637.1"/>
    <property type="molecule type" value="Genomic_DNA"/>
</dbReference>
<proteinExistence type="predicted"/>
<evidence type="ECO:0000313" key="2">
    <source>
        <dbReference type="EMBL" id="VFT96447.1"/>
    </source>
</evidence>
<keyword evidence="3" id="KW-1185">Reference proteome</keyword>
<dbReference type="EMBL" id="CAADRA010006736">
    <property type="protein sequence ID" value="VFT96447.1"/>
    <property type="molecule type" value="Genomic_DNA"/>
</dbReference>
<protein>
    <submittedName>
        <fullName evidence="2">Aste57867_19749 protein</fullName>
    </submittedName>
</protein>
<gene>
    <name evidence="2" type="primary">Aste57867_19749</name>
    <name evidence="1" type="ORF">As57867_019684</name>
    <name evidence="2" type="ORF">ASTE57867_19749</name>
</gene>
<dbReference type="AlphaFoldDB" id="A0A485LDZ4"/>
<evidence type="ECO:0000313" key="3">
    <source>
        <dbReference type="Proteomes" id="UP000332933"/>
    </source>
</evidence>
<dbReference type="OrthoDB" id="79579at2759"/>
<sequence>MPKVHVRNTASNIPIAPSVGVASPVVSCNRLSLVYSIVYIVTLITEPLVAYSSEPLPWALHESPLNAPGLAFDTFVEKSYAFFSTKYNDVTLSTSSSSSLVWHNAIDNTFVLRNVMVLPANAANECNTYLVRFPASPYYGHGLTRFVCDFLAQNASAQQATHYNCQHGTIAGVSVAESCTWIQPWHDANGTFLVYNAAQIIETTTWSWLKFGLRVATSCLIGCEMWRLYYCHYGPLFQYLKTCGLNADDANVSSRYEVQLGDPTWLILSHPFVTVAMVVDALFSTGYLALATSRVSQLHDLWQFFLGSLYGSRLVRGKDESQIK</sequence>
<reference evidence="2 3" key="1">
    <citation type="submission" date="2019-03" db="EMBL/GenBank/DDBJ databases">
        <authorList>
            <person name="Gaulin E."/>
            <person name="Dumas B."/>
        </authorList>
    </citation>
    <scope>NUCLEOTIDE SEQUENCE [LARGE SCALE GENOMIC DNA]</scope>
    <source>
        <strain evidence="2">CBS 568.67</strain>
    </source>
</reference>
<accession>A0A485LDZ4</accession>
<dbReference type="Proteomes" id="UP000332933">
    <property type="component" value="Unassembled WGS sequence"/>
</dbReference>
<reference evidence="1" key="2">
    <citation type="submission" date="2019-06" db="EMBL/GenBank/DDBJ databases">
        <title>Genomics analysis of Aphanomyces spp. identifies a new class of oomycete effector associated with host adaptation.</title>
        <authorList>
            <person name="Gaulin E."/>
        </authorList>
    </citation>
    <scope>NUCLEOTIDE SEQUENCE</scope>
    <source>
        <strain evidence="1">CBS 578.67</strain>
    </source>
</reference>
<name>A0A485LDZ4_9STRA</name>
<organism evidence="2 3">
    <name type="scientific">Aphanomyces stellatus</name>
    <dbReference type="NCBI Taxonomy" id="120398"/>
    <lineage>
        <taxon>Eukaryota</taxon>
        <taxon>Sar</taxon>
        <taxon>Stramenopiles</taxon>
        <taxon>Oomycota</taxon>
        <taxon>Saprolegniomycetes</taxon>
        <taxon>Saprolegniales</taxon>
        <taxon>Verrucalvaceae</taxon>
        <taxon>Aphanomyces</taxon>
    </lineage>
</organism>